<evidence type="ECO:0000313" key="4">
    <source>
        <dbReference type="Proteomes" id="UP000325182"/>
    </source>
</evidence>
<reference evidence="3 4" key="1">
    <citation type="submission" date="2019-08" db="EMBL/GenBank/DDBJ databases">
        <title>Bacillus genomes from the desert of Cuatro Cienegas, Coahuila.</title>
        <authorList>
            <person name="Olmedo-Alvarez G."/>
        </authorList>
    </citation>
    <scope>NUCLEOTIDE SEQUENCE [LARGE SCALE GENOMIC DNA]</scope>
    <source>
        <strain evidence="3 4">CH128b_4D</strain>
    </source>
</reference>
<dbReference type="GO" id="GO:0016787">
    <property type="term" value="F:hydrolase activity"/>
    <property type="evidence" value="ECO:0007669"/>
    <property type="project" value="UniProtKB-KW"/>
</dbReference>
<dbReference type="PANTHER" id="PTHR43798:SF31">
    <property type="entry name" value="AB HYDROLASE SUPERFAMILY PROTEIN YCLE"/>
    <property type="match status" value="1"/>
</dbReference>
<dbReference type="Gene3D" id="6.10.140.700">
    <property type="match status" value="1"/>
</dbReference>
<evidence type="ECO:0000259" key="2">
    <source>
        <dbReference type="Pfam" id="PF00561"/>
    </source>
</evidence>
<dbReference type="AlphaFoldDB" id="A0A5D4M9N8"/>
<dbReference type="EMBL" id="VTEG01000012">
    <property type="protein sequence ID" value="TYR98261.1"/>
    <property type="molecule type" value="Genomic_DNA"/>
</dbReference>
<dbReference type="GO" id="GO:0016020">
    <property type="term" value="C:membrane"/>
    <property type="evidence" value="ECO:0007669"/>
    <property type="project" value="TreeGrafter"/>
</dbReference>
<comment type="caution">
    <text evidence="3">The sequence shown here is derived from an EMBL/GenBank/DDBJ whole genome shotgun (WGS) entry which is preliminary data.</text>
</comment>
<protein>
    <submittedName>
        <fullName evidence="3">Alpha/beta hydrolase</fullName>
    </submittedName>
</protein>
<feature type="domain" description="AB hydrolase-1" evidence="2">
    <location>
        <begin position="34"/>
        <end position="265"/>
    </location>
</feature>
<dbReference type="Pfam" id="PF00561">
    <property type="entry name" value="Abhydrolase_1"/>
    <property type="match status" value="1"/>
</dbReference>
<keyword evidence="1 3" id="KW-0378">Hydrolase</keyword>
<dbReference type="Gene3D" id="3.40.50.1820">
    <property type="entry name" value="alpha/beta hydrolase"/>
    <property type="match status" value="1"/>
</dbReference>
<accession>A0A5D4M9N8</accession>
<dbReference type="SUPFAM" id="SSF53474">
    <property type="entry name" value="alpha/beta-Hydrolases"/>
    <property type="match status" value="1"/>
</dbReference>
<evidence type="ECO:0000256" key="1">
    <source>
        <dbReference type="ARBA" id="ARBA00022801"/>
    </source>
</evidence>
<organism evidence="3 4">
    <name type="scientific">Rossellomorea vietnamensis</name>
    <dbReference type="NCBI Taxonomy" id="218284"/>
    <lineage>
        <taxon>Bacteria</taxon>
        <taxon>Bacillati</taxon>
        <taxon>Bacillota</taxon>
        <taxon>Bacilli</taxon>
        <taxon>Bacillales</taxon>
        <taxon>Bacillaceae</taxon>
        <taxon>Rossellomorea</taxon>
    </lineage>
</organism>
<dbReference type="InterPro" id="IPR050266">
    <property type="entry name" value="AB_hydrolase_sf"/>
</dbReference>
<dbReference type="Proteomes" id="UP000325182">
    <property type="component" value="Unassembled WGS sequence"/>
</dbReference>
<dbReference type="InterPro" id="IPR000073">
    <property type="entry name" value="AB_hydrolase_1"/>
</dbReference>
<gene>
    <name evidence="3" type="ORF">FZC84_15225</name>
</gene>
<evidence type="ECO:0000313" key="3">
    <source>
        <dbReference type="EMBL" id="TYR98261.1"/>
    </source>
</evidence>
<dbReference type="InterPro" id="IPR029058">
    <property type="entry name" value="AB_hydrolase_fold"/>
</dbReference>
<name>A0A5D4M9N8_9BACI</name>
<proteinExistence type="predicted"/>
<dbReference type="PANTHER" id="PTHR43798">
    <property type="entry name" value="MONOACYLGLYCEROL LIPASE"/>
    <property type="match status" value="1"/>
</dbReference>
<dbReference type="RefSeq" id="WP_148954461.1">
    <property type="nucleotide sequence ID" value="NZ_VTEG01000012.1"/>
</dbReference>
<sequence>MWKQQLLKTNRGLFEIFVRGEGKPVCITHLYSEFNELGYYFADAFVDRFQVILVNLKEAGNSCKADLEEELGMTESVKDLEAVREELGLEKWSFAGHSTGGMLGLVYGDLFPGSLEGLVVGGAAASKKYMENRGSMYCSKSPLNKRLKEIFAILKSPEATVEEKRNANQEWTNMSLFNADKREDYFKSPSSRKVVQRRLDYYSFQELPEFDIREKLQGINVPTLVYCGSHDKQCPLYYSEEIHREIPSSQLYIFKESNHLPYLEEESRFLQMVEDFEESLYMKEAEK</sequence>